<sequence>MAANDDLAALGREIRRRRKAIALSQEQLAELADLHRNYVGFLERGERNPSFTTILKLARSLGITAASLMGDIA</sequence>
<dbReference type="PANTHER" id="PTHR46797:SF1">
    <property type="entry name" value="METHYLPHOSPHONATE SYNTHASE"/>
    <property type="match status" value="1"/>
</dbReference>
<evidence type="ECO:0000313" key="4">
    <source>
        <dbReference type="Proteomes" id="UP000249393"/>
    </source>
</evidence>
<dbReference type="GO" id="GO:0003700">
    <property type="term" value="F:DNA-binding transcription factor activity"/>
    <property type="evidence" value="ECO:0007669"/>
    <property type="project" value="TreeGrafter"/>
</dbReference>
<dbReference type="Proteomes" id="UP000249393">
    <property type="component" value="Unassembled WGS sequence"/>
</dbReference>
<dbReference type="Gene3D" id="1.10.260.40">
    <property type="entry name" value="lambda repressor-like DNA-binding domains"/>
    <property type="match status" value="1"/>
</dbReference>
<feature type="domain" description="HTH cro/C1-type" evidence="2">
    <location>
        <begin position="14"/>
        <end position="68"/>
    </location>
</feature>
<reference evidence="3 4" key="1">
    <citation type="submission" date="2017-08" db="EMBL/GenBank/DDBJ databases">
        <title>Infants hospitalized years apart are colonized by the same room-sourced microbial strains.</title>
        <authorList>
            <person name="Brooks B."/>
            <person name="Olm M.R."/>
            <person name="Firek B.A."/>
            <person name="Baker R."/>
            <person name="Thomas B.C."/>
            <person name="Morowitz M.J."/>
            <person name="Banfield J.F."/>
        </authorList>
    </citation>
    <scope>NUCLEOTIDE SEQUENCE [LARGE SCALE GENOMIC DNA]</scope>
    <source>
        <strain evidence="3">S2_003_000_R2_4</strain>
    </source>
</reference>
<evidence type="ECO:0000313" key="3">
    <source>
        <dbReference type="EMBL" id="PZR34105.1"/>
    </source>
</evidence>
<name>A0A2W5VFI4_9CAUL</name>
<dbReference type="InterPro" id="IPR010982">
    <property type="entry name" value="Lambda_DNA-bd_dom_sf"/>
</dbReference>
<comment type="caution">
    <text evidence="3">The sequence shown here is derived from an EMBL/GenBank/DDBJ whole genome shotgun (WGS) entry which is preliminary data.</text>
</comment>
<dbReference type="CDD" id="cd00093">
    <property type="entry name" value="HTH_XRE"/>
    <property type="match status" value="1"/>
</dbReference>
<dbReference type="SMART" id="SM00530">
    <property type="entry name" value="HTH_XRE"/>
    <property type="match status" value="1"/>
</dbReference>
<keyword evidence="1" id="KW-0238">DNA-binding</keyword>
<dbReference type="RefSeq" id="WP_304277785.1">
    <property type="nucleotide sequence ID" value="NZ_QFQZ01000032.1"/>
</dbReference>
<dbReference type="PROSITE" id="PS50943">
    <property type="entry name" value="HTH_CROC1"/>
    <property type="match status" value="1"/>
</dbReference>
<dbReference type="GO" id="GO:0003677">
    <property type="term" value="F:DNA binding"/>
    <property type="evidence" value="ECO:0007669"/>
    <property type="project" value="UniProtKB-KW"/>
</dbReference>
<gene>
    <name evidence="3" type="ORF">DI526_11500</name>
</gene>
<proteinExistence type="predicted"/>
<dbReference type="AlphaFoldDB" id="A0A2W5VFI4"/>
<dbReference type="PANTHER" id="PTHR46797">
    <property type="entry name" value="HTH-TYPE TRANSCRIPTIONAL REGULATOR"/>
    <property type="match status" value="1"/>
</dbReference>
<accession>A0A2W5VFI4</accession>
<dbReference type="InterPro" id="IPR050807">
    <property type="entry name" value="TransReg_Diox_bact_type"/>
</dbReference>
<organism evidence="3 4">
    <name type="scientific">Caulobacter segnis</name>
    <dbReference type="NCBI Taxonomy" id="88688"/>
    <lineage>
        <taxon>Bacteria</taxon>
        <taxon>Pseudomonadati</taxon>
        <taxon>Pseudomonadota</taxon>
        <taxon>Alphaproteobacteria</taxon>
        <taxon>Caulobacterales</taxon>
        <taxon>Caulobacteraceae</taxon>
        <taxon>Caulobacter</taxon>
    </lineage>
</organism>
<dbReference type="Pfam" id="PF01381">
    <property type="entry name" value="HTH_3"/>
    <property type="match status" value="1"/>
</dbReference>
<evidence type="ECO:0000259" key="2">
    <source>
        <dbReference type="PROSITE" id="PS50943"/>
    </source>
</evidence>
<dbReference type="InterPro" id="IPR001387">
    <property type="entry name" value="Cro/C1-type_HTH"/>
</dbReference>
<protein>
    <submittedName>
        <fullName evidence="3">Transcriptional regulator</fullName>
    </submittedName>
</protein>
<dbReference type="EMBL" id="QFQZ01000032">
    <property type="protein sequence ID" value="PZR34105.1"/>
    <property type="molecule type" value="Genomic_DNA"/>
</dbReference>
<evidence type="ECO:0000256" key="1">
    <source>
        <dbReference type="ARBA" id="ARBA00023125"/>
    </source>
</evidence>
<dbReference type="GO" id="GO:0005829">
    <property type="term" value="C:cytosol"/>
    <property type="evidence" value="ECO:0007669"/>
    <property type="project" value="TreeGrafter"/>
</dbReference>
<dbReference type="SUPFAM" id="SSF47413">
    <property type="entry name" value="lambda repressor-like DNA-binding domains"/>
    <property type="match status" value="1"/>
</dbReference>